<protein>
    <submittedName>
        <fullName evidence="1">Uncharacterized protein</fullName>
    </submittedName>
</protein>
<gene>
    <name evidence="1" type="ORF">CDL15_Pgr001050</name>
</gene>
<evidence type="ECO:0000313" key="2">
    <source>
        <dbReference type="Proteomes" id="UP000197138"/>
    </source>
</evidence>
<dbReference type="Proteomes" id="UP000197138">
    <property type="component" value="Unassembled WGS sequence"/>
</dbReference>
<accession>A0A218X0S9</accession>
<organism evidence="1 2">
    <name type="scientific">Punica granatum</name>
    <name type="common">Pomegranate</name>
    <dbReference type="NCBI Taxonomy" id="22663"/>
    <lineage>
        <taxon>Eukaryota</taxon>
        <taxon>Viridiplantae</taxon>
        <taxon>Streptophyta</taxon>
        <taxon>Embryophyta</taxon>
        <taxon>Tracheophyta</taxon>
        <taxon>Spermatophyta</taxon>
        <taxon>Magnoliopsida</taxon>
        <taxon>eudicotyledons</taxon>
        <taxon>Gunneridae</taxon>
        <taxon>Pentapetalae</taxon>
        <taxon>rosids</taxon>
        <taxon>malvids</taxon>
        <taxon>Myrtales</taxon>
        <taxon>Lythraceae</taxon>
        <taxon>Punica</taxon>
    </lineage>
</organism>
<sequence length="92" mass="10205">MRNHLNVMARLAKVVEGNGTSRKLDAPDGGSRDPIVFTAGMWCWGLQMENLSSRMDSEVGSGGARNTGWFSVDFGRFRPWDGLDEMRKRAGV</sequence>
<comment type="caution">
    <text evidence="1">The sequence shown here is derived from an EMBL/GenBank/DDBJ whole genome shotgun (WGS) entry which is preliminary data.</text>
</comment>
<dbReference type="AlphaFoldDB" id="A0A218X0S9"/>
<proteinExistence type="predicted"/>
<dbReference type="EMBL" id="MTKT01002497">
    <property type="protein sequence ID" value="OWM78329.1"/>
    <property type="molecule type" value="Genomic_DNA"/>
</dbReference>
<evidence type="ECO:0000313" key="1">
    <source>
        <dbReference type="EMBL" id="OWM78329.1"/>
    </source>
</evidence>
<reference evidence="2" key="1">
    <citation type="journal article" date="2017" name="Plant J.">
        <title>The pomegranate (Punica granatum L.) genome and the genomics of punicalagin biosynthesis.</title>
        <authorList>
            <person name="Qin G."/>
            <person name="Xu C."/>
            <person name="Ming R."/>
            <person name="Tang H."/>
            <person name="Guyot R."/>
            <person name="Kramer E.M."/>
            <person name="Hu Y."/>
            <person name="Yi X."/>
            <person name="Qi Y."/>
            <person name="Xu X."/>
            <person name="Gao Z."/>
            <person name="Pan H."/>
            <person name="Jian J."/>
            <person name="Tian Y."/>
            <person name="Yue Z."/>
            <person name="Xu Y."/>
        </authorList>
    </citation>
    <scope>NUCLEOTIDE SEQUENCE [LARGE SCALE GENOMIC DNA]</scope>
    <source>
        <strain evidence="2">cv. Dabenzi</strain>
    </source>
</reference>
<name>A0A218X0S9_PUNGR</name>